<dbReference type="GeneID" id="56084537"/>
<feature type="domain" description="Envelope protein N-terminal" evidence="2">
    <location>
        <begin position="74"/>
        <end position="343"/>
    </location>
</feature>
<dbReference type="InterPro" id="IPR058677">
    <property type="entry name" value="ORF4_N"/>
</dbReference>
<dbReference type="EMBL" id="CP058909">
    <property type="protein sequence ID" value="QLH83420.1"/>
    <property type="molecule type" value="Genomic_DNA"/>
</dbReference>
<keyword evidence="4" id="KW-1185">Reference proteome</keyword>
<gene>
    <name evidence="3" type="ORF">HZS54_18070</name>
</gene>
<keyword evidence="1" id="KW-0472">Membrane</keyword>
<proteinExistence type="predicted"/>
<evidence type="ECO:0000259" key="2">
    <source>
        <dbReference type="Pfam" id="PF26255"/>
    </source>
</evidence>
<dbReference type="KEGG" id="hpel:HZS54_18070"/>
<dbReference type="Pfam" id="PF26255">
    <property type="entry name" value="Viral_env_HRPV"/>
    <property type="match status" value="1"/>
</dbReference>
<evidence type="ECO:0000256" key="1">
    <source>
        <dbReference type="SAM" id="Phobius"/>
    </source>
</evidence>
<dbReference type="Proteomes" id="UP000509346">
    <property type="component" value="Chromosome"/>
</dbReference>
<name>A0A7D5PFL7_9EURY</name>
<dbReference type="RefSeq" id="WP_179918469.1">
    <property type="nucleotide sequence ID" value="NZ_CP058909.1"/>
</dbReference>
<evidence type="ECO:0000313" key="4">
    <source>
        <dbReference type="Proteomes" id="UP000509346"/>
    </source>
</evidence>
<evidence type="ECO:0000313" key="3">
    <source>
        <dbReference type="EMBL" id="QLH83420.1"/>
    </source>
</evidence>
<reference evidence="3 4" key="1">
    <citation type="submission" date="2020-07" db="EMBL/GenBank/DDBJ databases">
        <title>Halosimplex litoreum sp. nov. and Halosimplex rubrum sp. nov., isolated from different salt environments.</title>
        <authorList>
            <person name="Cui H."/>
        </authorList>
    </citation>
    <scope>NUCLEOTIDE SEQUENCE [LARGE SCALE GENOMIC DNA]</scope>
    <source>
        <strain evidence="3 4">R2</strain>
    </source>
</reference>
<protein>
    <recommendedName>
        <fullName evidence="2">Envelope protein N-terminal domain-containing protein</fullName>
    </recommendedName>
</protein>
<keyword evidence="1" id="KW-0812">Transmembrane</keyword>
<accession>A0A7D5PFL7</accession>
<feature type="transmembrane region" description="Helical" evidence="1">
    <location>
        <begin position="489"/>
        <end position="509"/>
    </location>
</feature>
<dbReference type="AlphaFoldDB" id="A0A7D5PFL7"/>
<sequence length="511" mass="54225">MRDGIGRALSLVAALLLVTSTLGGAATTGMVDLDDDGPVGEANALACGGVCVLGGVALAHGIAIGAAGAAAFMSDSGVNESALAQADAQELHKNVYESSVTQHQNNQILLDSYGNFLQDTPEVATMEGKNAYIRALNNGTSEAAARAAAREAIADYYAQKQAQVAAQYETSVQNYITQKHAVQANANLSNVYMWNMDDGYASPDSNSTGSVTLVNGSTVEVTKFQASGMVSGDSISGTIDPTQNELGTGVYMVSLSVTPPNSNYNEELMMNFTDYKTTWSSIESQNAQIQDRLDTFINGTYSSYQKGEISNDDLIDPYLQAREYSPEGGEFDTWAISTLSASGLNPPENLTTTKTMVVRAPPTDGATYKGVLMSDGLPTGGTFQVNTTYNATTLAGPQYVVHTNTGETTELTGEFQLSQIRDVNGEPINQTTVRYREIDYTTTDLQEFKQLQDQVRNLTAELEARQSNLRDGGSTGGLFPNFGGGSIPMPAAVAIVAVLVGFVAIPVLYRP</sequence>
<organism evidence="3 4">
    <name type="scientific">Halosimplex pelagicum</name>
    <dbReference type="NCBI Taxonomy" id="869886"/>
    <lineage>
        <taxon>Archaea</taxon>
        <taxon>Methanobacteriati</taxon>
        <taxon>Methanobacteriota</taxon>
        <taxon>Stenosarchaea group</taxon>
        <taxon>Halobacteria</taxon>
        <taxon>Halobacteriales</taxon>
        <taxon>Haloarculaceae</taxon>
        <taxon>Halosimplex</taxon>
    </lineage>
</organism>
<dbReference type="OrthoDB" id="293768at2157"/>
<keyword evidence="1" id="KW-1133">Transmembrane helix</keyword>